<sequence>MPDPVFTIKPKTLVETLVAPSSAHQYDDGAWFLDFGRSAFGTLIVPGNGRVTVHLGETLTSEGRVDRAPPGKIRYRRIEQDLATAGSRLIIPPDERNTGPAAILMPPEIGEVLPFRYAEIEGVPDLDIQAVRQVFVHYPFDDNAAHFESSDDALNAVWELCKYTIKATTFCGVYVDGDRERIAYEGDAYVNQLGHYCVDQEYALARYTHEYLLRFSTWPTDWQLVSVMMAWEDYCYTGDAQSLEAFYDVLKAKTLIGLAREDGLISSDDPRCDAAFERTLNLWHERYIFGHGLRDLVDWPPGSFTTGGTGERDNHEMLPINTVVNAYHAYAVGLMGNIARALGKTEDAVHFEEQRQRVLATLNQLLWDNDRGVYVDGEGSTHASLHSNAFMLAFDLVPPERLASVVMFVKSRGMACSVYGAQFLLEGLYKAGEADAALSLMTTTDERGWMNMIASGSTMTWEAWDWKYKNNLDWNHAWGAAPANIIPRCLMGVQPLEPGCHRMGIRPQPGSLERAAMRHPTPLGSLCVSFEQRSGEPFRLLVEVPQGMTALVTLPTGEEFTAKGAGSHQFQSAV</sequence>
<dbReference type="EC" id="3.2.1.40" evidence="2"/>
<dbReference type="PANTHER" id="PTHR33307">
    <property type="entry name" value="ALPHA-RHAMNOSIDASE (EUROFUNG)"/>
    <property type="match status" value="1"/>
</dbReference>
<evidence type="ECO:0000259" key="4">
    <source>
        <dbReference type="Pfam" id="PF17389"/>
    </source>
</evidence>
<dbReference type="InterPro" id="IPR012341">
    <property type="entry name" value="6hp_glycosidase-like_sf"/>
</dbReference>
<comment type="caution">
    <text evidence="6">The sequence shown here is derived from an EMBL/GenBank/DDBJ whole genome shotgun (WGS) entry which is preliminary data.</text>
</comment>
<dbReference type="SUPFAM" id="SSF48208">
    <property type="entry name" value="Six-hairpin glycosidases"/>
    <property type="match status" value="1"/>
</dbReference>
<reference evidence="6" key="2">
    <citation type="submission" date="2020-09" db="EMBL/GenBank/DDBJ databases">
        <authorList>
            <person name="Sun Q."/>
            <person name="Kim S."/>
        </authorList>
    </citation>
    <scope>NUCLEOTIDE SEQUENCE</scope>
    <source>
        <strain evidence="6">KCTC 12870</strain>
    </source>
</reference>
<dbReference type="InterPro" id="IPR035398">
    <property type="entry name" value="Bac_rhamnosid_C"/>
</dbReference>
<dbReference type="Pfam" id="PF17390">
    <property type="entry name" value="Bac_rhamnosid_C"/>
    <property type="match status" value="1"/>
</dbReference>
<evidence type="ECO:0000256" key="1">
    <source>
        <dbReference type="ARBA" id="ARBA00001445"/>
    </source>
</evidence>
<comment type="catalytic activity">
    <reaction evidence="1">
        <text>Hydrolysis of terminal non-reducing alpha-L-rhamnose residues in alpha-L-rhamnosides.</text>
        <dbReference type="EC" id="3.2.1.40"/>
    </reaction>
</comment>
<dbReference type="EMBL" id="BMXG01000023">
    <property type="protein sequence ID" value="GHC10469.1"/>
    <property type="molecule type" value="Genomic_DNA"/>
</dbReference>
<gene>
    <name evidence="6" type="ORF">GCM10007047_29780</name>
</gene>
<feature type="domain" description="Alpha-L-rhamnosidase C-terminal" evidence="5">
    <location>
        <begin position="492"/>
        <end position="565"/>
    </location>
</feature>
<evidence type="ECO:0000259" key="5">
    <source>
        <dbReference type="Pfam" id="PF17390"/>
    </source>
</evidence>
<name>A0A8J3GEN2_9BACT</name>
<protein>
    <recommendedName>
        <fullName evidence="2">alpha-L-rhamnosidase</fullName>
        <ecNumber evidence="2">3.2.1.40</ecNumber>
    </recommendedName>
</protein>
<organism evidence="6 7">
    <name type="scientific">Cerasicoccus arenae</name>
    <dbReference type="NCBI Taxonomy" id="424488"/>
    <lineage>
        <taxon>Bacteria</taxon>
        <taxon>Pseudomonadati</taxon>
        <taxon>Verrucomicrobiota</taxon>
        <taxon>Opitutia</taxon>
        <taxon>Puniceicoccales</taxon>
        <taxon>Cerasicoccaceae</taxon>
        <taxon>Cerasicoccus</taxon>
    </lineage>
</organism>
<dbReference type="RefSeq" id="WP_189516654.1">
    <property type="nucleotide sequence ID" value="NZ_BMXG01000023.1"/>
</dbReference>
<evidence type="ECO:0000256" key="3">
    <source>
        <dbReference type="ARBA" id="ARBA00022801"/>
    </source>
</evidence>
<dbReference type="Gene3D" id="1.50.10.10">
    <property type="match status" value="1"/>
</dbReference>
<dbReference type="Gene3D" id="2.60.420.10">
    <property type="entry name" value="Maltose phosphorylase, domain 3"/>
    <property type="match status" value="1"/>
</dbReference>
<accession>A0A8J3GEN2</accession>
<dbReference type="InterPro" id="IPR035396">
    <property type="entry name" value="Bac_rhamnosid6H"/>
</dbReference>
<evidence type="ECO:0000256" key="2">
    <source>
        <dbReference type="ARBA" id="ARBA00012652"/>
    </source>
</evidence>
<keyword evidence="7" id="KW-1185">Reference proteome</keyword>
<dbReference type="PANTHER" id="PTHR33307:SF6">
    <property type="entry name" value="ALPHA-RHAMNOSIDASE (EUROFUNG)-RELATED"/>
    <property type="match status" value="1"/>
</dbReference>
<dbReference type="GO" id="GO:0005975">
    <property type="term" value="P:carbohydrate metabolic process"/>
    <property type="evidence" value="ECO:0007669"/>
    <property type="project" value="InterPro"/>
</dbReference>
<evidence type="ECO:0000313" key="7">
    <source>
        <dbReference type="Proteomes" id="UP000642829"/>
    </source>
</evidence>
<reference evidence="6" key="1">
    <citation type="journal article" date="2014" name="Int. J. Syst. Evol. Microbiol.">
        <title>Complete genome sequence of Corynebacterium casei LMG S-19264T (=DSM 44701T), isolated from a smear-ripened cheese.</title>
        <authorList>
            <consortium name="US DOE Joint Genome Institute (JGI-PGF)"/>
            <person name="Walter F."/>
            <person name="Albersmeier A."/>
            <person name="Kalinowski J."/>
            <person name="Ruckert C."/>
        </authorList>
    </citation>
    <scope>NUCLEOTIDE SEQUENCE</scope>
    <source>
        <strain evidence="6">KCTC 12870</strain>
    </source>
</reference>
<dbReference type="InterPro" id="IPR016007">
    <property type="entry name" value="Alpha_rhamnosid"/>
</dbReference>
<evidence type="ECO:0000313" key="6">
    <source>
        <dbReference type="EMBL" id="GHC10469.1"/>
    </source>
</evidence>
<dbReference type="Gene3D" id="2.60.120.260">
    <property type="entry name" value="Galactose-binding domain-like"/>
    <property type="match status" value="1"/>
</dbReference>
<proteinExistence type="predicted"/>
<feature type="domain" description="Alpha-L-rhamnosidase six-hairpin glycosidase" evidence="4">
    <location>
        <begin position="143"/>
        <end position="489"/>
    </location>
</feature>
<dbReference type="GO" id="GO:0030596">
    <property type="term" value="F:alpha-L-rhamnosidase activity"/>
    <property type="evidence" value="ECO:0007669"/>
    <property type="project" value="UniProtKB-EC"/>
</dbReference>
<dbReference type="Proteomes" id="UP000642829">
    <property type="component" value="Unassembled WGS sequence"/>
</dbReference>
<dbReference type="AlphaFoldDB" id="A0A8J3GEN2"/>
<keyword evidence="3" id="KW-0378">Hydrolase</keyword>
<dbReference type="Pfam" id="PF17389">
    <property type="entry name" value="Bac_rhamnosid6H"/>
    <property type="match status" value="1"/>
</dbReference>
<dbReference type="InterPro" id="IPR008928">
    <property type="entry name" value="6-hairpin_glycosidase_sf"/>
</dbReference>